<dbReference type="PANTHER" id="PTHR36444">
    <property type="entry name" value="TRANSCRIPTIONAL REGULATOR PROTEIN YOBU-RELATED"/>
    <property type="match status" value="1"/>
</dbReference>
<dbReference type="InterPro" id="IPR010499">
    <property type="entry name" value="AraC_E-bd"/>
</dbReference>
<dbReference type="SMART" id="SM00871">
    <property type="entry name" value="AraC_E_bind"/>
    <property type="match status" value="1"/>
</dbReference>
<dbReference type="Proteomes" id="UP000002333">
    <property type="component" value="Chromosome"/>
</dbReference>
<evidence type="ECO:0000313" key="2">
    <source>
        <dbReference type="EMBL" id="ACQ52048.1"/>
    </source>
</evidence>
<dbReference type="RefSeq" id="WP_003362221.1">
    <property type="nucleotide sequence ID" value="NC_012658.1"/>
</dbReference>
<reference evidence="3" key="2">
    <citation type="submission" date="2008-05" db="EMBL/GenBank/DDBJ databases">
        <title>Genome sequence of Clostridium botulinum Ba4 strain 657.</title>
        <authorList>
            <person name="Shrivastava S."/>
            <person name="Brown J.L."/>
            <person name="Bruce D."/>
            <person name="Detter C."/>
            <person name="Munk C."/>
            <person name="Smith L.A."/>
            <person name="Smith T.J."/>
            <person name="Sutton G."/>
            <person name="Brettin T.S."/>
        </authorList>
    </citation>
    <scope>NUCLEOTIDE SEQUENCE [LARGE SCALE GENOMIC DNA]</scope>
    <source>
        <strain evidence="3">657 / Type Ba4</strain>
    </source>
</reference>
<evidence type="ECO:0000313" key="3">
    <source>
        <dbReference type="Proteomes" id="UP000002333"/>
    </source>
</evidence>
<dbReference type="AlphaFoldDB" id="A0A3F2ZZ60"/>
<organism evidence="2 3">
    <name type="scientific">Clostridium botulinum (strain 657 / Type Ba4)</name>
    <dbReference type="NCBI Taxonomy" id="515621"/>
    <lineage>
        <taxon>Bacteria</taxon>
        <taxon>Bacillati</taxon>
        <taxon>Bacillota</taxon>
        <taxon>Clostridia</taxon>
        <taxon>Eubacteriales</taxon>
        <taxon>Clostridiaceae</taxon>
        <taxon>Clostridium</taxon>
    </lineage>
</organism>
<protein>
    <submittedName>
        <fullName evidence="2">Bacterial transcription activator, effector binding protein</fullName>
    </submittedName>
</protein>
<dbReference type="InterPro" id="IPR029442">
    <property type="entry name" value="GyrI-like"/>
</dbReference>
<sequence length="168" mass="19564">MKNLKACYYELKGTNYEVGKLLGEKMKATLQFVEMQKMQKSPFSKEEQIQIIKMFDEYYPGINEENDKPNNEFGENVAYSEIVGIEETSFDYIPEGMVAKVIPQGKYVVFTHKGSVEKLQETYEYICGTWIPFSKVELDMRDDFELYDEGFKGANNHLSEIDIYIPIK</sequence>
<feature type="domain" description="AraC effector-binding" evidence="1">
    <location>
        <begin position="1"/>
        <end position="168"/>
    </location>
</feature>
<dbReference type="KEGG" id="cbi:CLJ_B0930"/>
<gene>
    <name evidence="2" type="ordered locus">CLJ_B0930</name>
</gene>
<name>A0A3F2ZZ60_CLOB6</name>
<dbReference type="InterPro" id="IPR011256">
    <property type="entry name" value="Reg_factor_effector_dom_sf"/>
</dbReference>
<reference evidence="2 3" key="1">
    <citation type="journal article" date="2007" name="PLoS ONE">
        <title>Analysis of the neurotoxin complex genes in Clostridium botulinum A1-A4 and B1 strains: BoNT/A3, /Ba4 and /B1 clusters are located within plasmids.</title>
        <authorList>
            <person name="Smith T.J."/>
            <person name="Hill K.K."/>
            <person name="Foley B.T."/>
            <person name="Detter J.C."/>
            <person name="Munk A.C."/>
            <person name="Bruce D.C."/>
            <person name="Doggett N.A."/>
            <person name="Smith L.A."/>
            <person name="Marks J.D."/>
            <person name="Xie G."/>
            <person name="Brettin T.S."/>
        </authorList>
    </citation>
    <scope>NUCLEOTIDE SEQUENCE [LARGE SCALE GENOMIC DNA]</scope>
    <source>
        <strain evidence="3">657 / Type Ba4</strain>
    </source>
</reference>
<dbReference type="PANTHER" id="PTHR36444:SF2">
    <property type="entry name" value="TRANSCRIPTIONAL REGULATOR PROTEIN YOBU-RELATED"/>
    <property type="match status" value="1"/>
</dbReference>
<accession>A0A3F2ZZ60</accession>
<dbReference type="EMBL" id="CP001083">
    <property type="protein sequence ID" value="ACQ52048.1"/>
    <property type="molecule type" value="Genomic_DNA"/>
</dbReference>
<dbReference type="Pfam" id="PF06445">
    <property type="entry name" value="GyrI-like"/>
    <property type="match status" value="1"/>
</dbReference>
<dbReference type="SUPFAM" id="SSF55136">
    <property type="entry name" value="Probable bacterial effector-binding domain"/>
    <property type="match status" value="1"/>
</dbReference>
<dbReference type="InterPro" id="IPR053182">
    <property type="entry name" value="YobU-like_regulator"/>
</dbReference>
<proteinExistence type="predicted"/>
<dbReference type="Gene3D" id="3.20.80.10">
    <property type="entry name" value="Regulatory factor, effector binding domain"/>
    <property type="match status" value="1"/>
</dbReference>
<evidence type="ECO:0000259" key="1">
    <source>
        <dbReference type="SMART" id="SM00871"/>
    </source>
</evidence>